<dbReference type="Gene3D" id="3.30.1310.10">
    <property type="entry name" value="Nucleoid-associated protein YbaB-like domain"/>
    <property type="match status" value="1"/>
</dbReference>
<dbReference type="InterPro" id="IPR036894">
    <property type="entry name" value="YbaB-like_sf"/>
</dbReference>
<reference evidence="1 2" key="1">
    <citation type="submission" date="2022-04" db="EMBL/GenBank/DDBJ databases">
        <title>Genome draft of Actinomadura sp. ATCC 31491.</title>
        <authorList>
            <person name="Shi X."/>
            <person name="Du Y."/>
        </authorList>
    </citation>
    <scope>NUCLEOTIDE SEQUENCE [LARGE SCALE GENOMIC DNA]</scope>
    <source>
        <strain evidence="1 2">ATCC 31491</strain>
    </source>
</reference>
<comment type="caution">
    <text evidence="1">The sequence shown here is derived from an EMBL/GenBank/DDBJ whole genome shotgun (WGS) entry which is preliminary data.</text>
</comment>
<protein>
    <submittedName>
        <fullName evidence="1">YbaB/EbfC family nucleoid-associated protein</fullName>
    </submittedName>
</protein>
<sequence length="127" mass="13149">MSQIDAFAEGRDGDVAGLLRELDGWSARIAGTLDELAAARMEGADASGAVRARVAGTGRLLDLRIDAKGLRELDHLRLAAAVMEAVGAARAAAGERLEELTAGLAGPRPAGPEDPLAAHVQRVMREG</sequence>
<organism evidence="1 2">
    <name type="scientific">Actinomadura luzonensis</name>
    <dbReference type="NCBI Taxonomy" id="2805427"/>
    <lineage>
        <taxon>Bacteria</taxon>
        <taxon>Bacillati</taxon>
        <taxon>Actinomycetota</taxon>
        <taxon>Actinomycetes</taxon>
        <taxon>Streptosporangiales</taxon>
        <taxon>Thermomonosporaceae</taxon>
        <taxon>Actinomadura</taxon>
    </lineage>
</organism>
<dbReference type="Pfam" id="PF02575">
    <property type="entry name" value="YbaB_DNA_bd"/>
    <property type="match status" value="1"/>
</dbReference>
<dbReference type="RefSeq" id="WP_242373752.1">
    <property type="nucleotide sequence ID" value="NZ_JAKRKC020000003.1"/>
</dbReference>
<dbReference type="EMBL" id="JAKRKC020000003">
    <property type="protein sequence ID" value="MCK2221303.1"/>
    <property type="molecule type" value="Genomic_DNA"/>
</dbReference>
<name>A0ABT0G9M0_9ACTN</name>
<dbReference type="SUPFAM" id="SSF82607">
    <property type="entry name" value="YbaB-like"/>
    <property type="match status" value="1"/>
</dbReference>
<dbReference type="Proteomes" id="UP001317259">
    <property type="component" value="Unassembled WGS sequence"/>
</dbReference>
<evidence type="ECO:0000313" key="1">
    <source>
        <dbReference type="EMBL" id="MCK2221303.1"/>
    </source>
</evidence>
<accession>A0ABT0G9M0</accession>
<proteinExistence type="predicted"/>
<keyword evidence="2" id="KW-1185">Reference proteome</keyword>
<dbReference type="InterPro" id="IPR004401">
    <property type="entry name" value="YbaB/EbfC"/>
</dbReference>
<gene>
    <name evidence="1" type="ORF">MF672_046995</name>
</gene>
<evidence type="ECO:0000313" key="2">
    <source>
        <dbReference type="Proteomes" id="UP001317259"/>
    </source>
</evidence>